<name>A0ABN2TAM7_9MICO</name>
<dbReference type="EMBL" id="BAAANO010000008">
    <property type="protein sequence ID" value="GAA2002599.1"/>
    <property type="molecule type" value="Genomic_DNA"/>
</dbReference>
<proteinExistence type="inferred from homology"/>
<feature type="domain" description="ATP synthase F1 complex delta/epsilon subunit N-terminal" evidence="10">
    <location>
        <begin position="3"/>
        <end position="82"/>
    </location>
</feature>
<dbReference type="NCBIfam" id="TIGR01216">
    <property type="entry name" value="ATP_synt_epsi"/>
    <property type="match status" value="1"/>
</dbReference>
<evidence type="ECO:0000256" key="9">
    <source>
        <dbReference type="RuleBase" id="RU003656"/>
    </source>
</evidence>
<dbReference type="Pfam" id="PF02823">
    <property type="entry name" value="ATP-synt_DE_N"/>
    <property type="match status" value="1"/>
</dbReference>
<evidence type="ECO:0000256" key="2">
    <source>
        <dbReference type="ARBA" id="ARBA00005712"/>
    </source>
</evidence>
<gene>
    <name evidence="8" type="primary">atpC</name>
    <name evidence="11" type="ORF">GCM10009755_09300</name>
</gene>
<comment type="subunit">
    <text evidence="8 9">F-type ATPases have 2 components, CF(1) - the catalytic core - and CF(0) - the membrane proton channel. CF(1) has five subunits: alpha(3), beta(3), gamma(1), delta(1), epsilon(1). CF(0) has three main subunits: a, b and c.</text>
</comment>
<dbReference type="InterPro" id="IPR036771">
    <property type="entry name" value="ATPsynth_dsu/esu_N"/>
</dbReference>
<keyword evidence="12" id="KW-1185">Reference proteome</keyword>
<keyword evidence="6 8" id="KW-0139">CF(1)</keyword>
<comment type="subcellular location">
    <subcellularLocation>
        <location evidence="1 8">Cell membrane</location>
        <topology evidence="1 8">Peripheral membrane protein</topology>
    </subcellularLocation>
</comment>
<keyword evidence="7 8" id="KW-0066">ATP synthesis</keyword>
<dbReference type="RefSeq" id="WP_344307412.1">
    <property type="nucleotide sequence ID" value="NZ_BAAANO010000008.1"/>
</dbReference>
<reference evidence="11 12" key="1">
    <citation type="journal article" date="2019" name="Int. J. Syst. Evol. Microbiol.">
        <title>The Global Catalogue of Microorganisms (GCM) 10K type strain sequencing project: providing services to taxonomists for standard genome sequencing and annotation.</title>
        <authorList>
            <consortium name="The Broad Institute Genomics Platform"/>
            <consortium name="The Broad Institute Genome Sequencing Center for Infectious Disease"/>
            <person name="Wu L."/>
            <person name="Ma J."/>
        </authorList>
    </citation>
    <scope>NUCLEOTIDE SEQUENCE [LARGE SCALE GENOMIC DNA]</scope>
    <source>
        <strain evidence="11 12">JCM 14546</strain>
    </source>
</reference>
<dbReference type="PANTHER" id="PTHR13822:SF10">
    <property type="entry name" value="ATP SYNTHASE EPSILON CHAIN, CHLOROPLASTIC"/>
    <property type="match status" value="1"/>
</dbReference>
<evidence type="ECO:0000256" key="6">
    <source>
        <dbReference type="ARBA" id="ARBA00023196"/>
    </source>
</evidence>
<keyword evidence="3 8" id="KW-0813">Transport</keyword>
<dbReference type="Gene3D" id="2.60.15.10">
    <property type="entry name" value="F0F1 ATP synthase delta/epsilon subunit, N-terminal"/>
    <property type="match status" value="1"/>
</dbReference>
<comment type="caution">
    <text evidence="11">The sequence shown here is derived from an EMBL/GenBank/DDBJ whole genome shotgun (WGS) entry which is preliminary data.</text>
</comment>
<dbReference type="NCBIfam" id="NF009977">
    <property type="entry name" value="PRK13442.1"/>
    <property type="match status" value="1"/>
</dbReference>
<evidence type="ECO:0000313" key="12">
    <source>
        <dbReference type="Proteomes" id="UP001500755"/>
    </source>
</evidence>
<evidence type="ECO:0000256" key="8">
    <source>
        <dbReference type="HAMAP-Rule" id="MF_00530"/>
    </source>
</evidence>
<evidence type="ECO:0000259" key="10">
    <source>
        <dbReference type="Pfam" id="PF02823"/>
    </source>
</evidence>
<keyword evidence="8" id="KW-0375">Hydrogen ion transport</keyword>
<evidence type="ECO:0000313" key="11">
    <source>
        <dbReference type="EMBL" id="GAA2002599.1"/>
    </source>
</evidence>
<protein>
    <recommendedName>
        <fullName evidence="8">ATP synthase epsilon chain</fullName>
    </recommendedName>
    <alternativeName>
        <fullName evidence="8">ATP synthase F1 sector epsilon subunit</fullName>
    </alternativeName>
    <alternativeName>
        <fullName evidence="8">F-ATPase epsilon subunit</fullName>
    </alternativeName>
</protein>
<dbReference type="CDD" id="cd12152">
    <property type="entry name" value="F1-ATPase_delta"/>
    <property type="match status" value="1"/>
</dbReference>
<evidence type="ECO:0000256" key="1">
    <source>
        <dbReference type="ARBA" id="ARBA00004202"/>
    </source>
</evidence>
<evidence type="ECO:0000256" key="3">
    <source>
        <dbReference type="ARBA" id="ARBA00022448"/>
    </source>
</evidence>
<comment type="function">
    <text evidence="8">Produces ATP from ADP in the presence of a proton gradient across the membrane.</text>
</comment>
<accession>A0ABN2TAM7</accession>
<evidence type="ECO:0000256" key="7">
    <source>
        <dbReference type="ARBA" id="ARBA00023310"/>
    </source>
</evidence>
<dbReference type="Proteomes" id="UP001500755">
    <property type="component" value="Unassembled WGS sequence"/>
</dbReference>
<keyword evidence="5 8" id="KW-0472">Membrane</keyword>
<evidence type="ECO:0000256" key="5">
    <source>
        <dbReference type="ARBA" id="ARBA00023136"/>
    </source>
</evidence>
<comment type="similarity">
    <text evidence="2 8 9">Belongs to the ATPase epsilon chain family.</text>
</comment>
<organism evidence="11 12">
    <name type="scientific">Brevibacterium samyangense</name>
    <dbReference type="NCBI Taxonomy" id="366888"/>
    <lineage>
        <taxon>Bacteria</taxon>
        <taxon>Bacillati</taxon>
        <taxon>Actinomycetota</taxon>
        <taxon>Actinomycetes</taxon>
        <taxon>Micrococcales</taxon>
        <taxon>Brevibacteriaceae</taxon>
        <taxon>Brevibacterium</taxon>
    </lineage>
</organism>
<dbReference type="SUPFAM" id="SSF51344">
    <property type="entry name" value="Epsilon subunit of F1F0-ATP synthase N-terminal domain"/>
    <property type="match status" value="1"/>
</dbReference>
<evidence type="ECO:0000256" key="4">
    <source>
        <dbReference type="ARBA" id="ARBA00023065"/>
    </source>
</evidence>
<dbReference type="HAMAP" id="MF_00530">
    <property type="entry name" value="ATP_synth_epsil_bac"/>
    <property type="match status" value="1"/>
</dbReference>
<dbReference type="InterPro" id="IPR001469">
    <property type="entry name" value="ATP_synth_F1_dsu/esu"/>
</dbReference>
<dbReference type="PANTHER" id="PTHR13822">
    <property type="entry name" value="ATP SYNTHASE DELTA/EPSILON CHAIN"/>
    <property type="match status" value="1"/>
</dbReference>
<sequence>MSLNVTVVSTDQAVWSGEAKRVVAKTTEGEIGILPGHEPVLALVAGGQVRIVTAEGDHITAAAEGGFLSVENDRVTVVADKASLL</sequence>
<dbReference type="InterPro" id="IPR020546">
    <property type="entry name" value="ATP_synth_F1_dsu/esu_N"/>
</dbReference>
<keyword evidence="8" id="KW-1003">Cell membrane</keyword>
<keyword evidence="4 8" id="KW-0406">Ion transport</keyword>